<feature type="compositionally biased region" description="Low complexity" evidence="1">
    <location>
        <begin position="370"/>
        <end position="381"/>
    </location>
</feature>
<feature type="compositionally biased region" description="Pro residues" evidence="1">
    <location>
        <begin position="297"/>
        <end position="325"/>
    </location>
</feature>
<dbReference type="InterPro" id="IPR011043">
    <property type="entry name" value="Gal_Oxase/kelch_b-propeller"/>
</dbReference>
<organism evidence="3 5">
    <name type="scientific">Synchytrium endobioticum</name>
    <dbReference type="NCBI Taxonomy" id="286115"/>
    <lineage>
        <taxon>Eukaryota</taxon>
        <taxon>Fungi</taxon>
        <taxon>Fungi incertae sedis</taxon>
        <taxon>Chytridiomycota</taxon>
        <taxon>Chytridiomycota incertae sedis</taxon>
        <taxon>Chytridiomycetes</taxon>
        <taxon>Synchytriales</taxon>
        <taxon>Synchytriaceae</taxon>
        <taxon>Synchytrium</taxon>
    </lineage>
</organism>
<dbReference type="AlphaFoldDB" id="A0A507CN06"/>
<name>A0A507CN06_9FUNG</name>
<protein>
    <submittedName>
        <fullName evidence="3">Uncharacterized protein</fullName>
    </submittedName>
</protein>
<gene>
    <name evidence="4" type="ORF">SeLEV6574_g04482</name>
    <name evidence="3" type="ORF">SeMB42_g05964</name>
</gene>
<dbReference type="InterPro" id="IPR015915">
    <property type="entry name" value="Kelch-typ_b-propeller"/>
</dbReference>
<keyword evidence="5" id="KW-1185">Reference proteome</keyword>
<dbReference type="VEuPathDB" id="FungiDB:SeMB42_g05964"/>
<feature type="region of interest" description="Disordered" evidence="1">
    <location>
        <begin position="452"/>
        <end position="472"/>
    </location>
</feature>
<dbReference type="EMBL" id="QEAN01000310">
    <property type="protein sequence ID" value="TPX40509.1"/>
    <property type="molecule type" value="Genomic_DNA"/>
</dbReference>
<reference evidence="5 6" key="1">
    <citation type="journal article" date="2019" name="Sci. Rep.">
        <title>Comparative genomics of chytrid fungi reveal insights into the obligate biotrophic and pathogenic lifestyle of Synchytrium endobioticum.</title>
        <authorList>
            <person name="van de Vossenberg B.T.L.H."/>
            <person name="Warris S."/>
            <person name="Nguyen H.D.T."/>
            <person name="van Gent-Pelzer M.P.E."/>
            <person name="Joly D.L."/>
            <person name="van de Geest H.C."/>
            <person name="Bonants P.J.M."/>
            <person name="Smith D.S."/>
            <person name="Levesque C.A."/>
            <person name="van der Lee T.A.J."/>
        </authorList>
    </citation>
    <scope>NUCLEOTIDE SEQUENCE [LARGE SCALE GENOMIC DNA]</scope>
    <source>
        <strain evidence="4 6">LEV6574</strain>
        <strain evidence="3 5">MB42</strain>
    </source>
</reference>
<dbReference type="STRING" id="286115.A0A507CN06"/>
<sequence length="494" mass="52139">MATFGTTIVTTATYMLGVGFGQRQAVYLDLNQTNPIFTVKTGLPSLPYEKYFSCVNFSNDVYCISDSMKSLYKFDQATMSLQPSQILDTDPLPSYGTVSLVVLGNTVYMYGGLDQPLLSTINVDTGMITRITPTNMPPPRTGFSIAAISPHEFLVMYGHDINGIPTDTIYKYNDQSNAFTNVTTTGTPPMSGVNYPVCTYPNQLVTVTGDLAGITQVYTLNTMTNAWTSFPKPLGGSYAPLGGERVGLACFNGVQHPDEHFLGLVFDPVAIYALDMQKGQFIGNTVGMTNSTADQGVPPPPPPPSGGVPTPPPPPPPPGVPSPPPGVVVASPTAFGSAFPSATPMFPMASASTASMAPGSLPMESPTIDPFPMSSPNPNSFPSQSVVPTAAIVSSGVPKTIIISISAFAGMIALLAVFLFVMDLQRRRARRPPRNVESEVWAGMPAPPLATAAPTSYSGGPGASGSSGHESTLEDYLKVMQQRADAAKYRNSGH</sequence>
<evidence type="ECO:0000256" key="1">
    <source>
        <dbReference type="SAM" id="MobiDB-lite"/>
    </source>
</evidence>
<dbReference type="PANTHER" id="PTHR48148">
    <property type="entry name" value="KERATINOCYTE PROLINE-RICH PROTEIN"/>
    <property type="match status" value="1"/>
</dbReference>
<dbReference type="Proteomes" id="UP000317494">
    <property type="component" value="Unassembled WGS sequence"/>
</dbReference>
<evidence type="ECO:0000313" key="3">
    <source>
        <dbReference type="EMBL" id="TPX40509.1"/>
    </source>
</evidence>
<keyword evidence="2" id="KW-0812">Transmembrane</keyword>
<feature type="compositionally biased region" description="Polar residues" evidence="1">
    <location>
        <begin position="285"/>
        <end position="294"/>
    </location>
</feature>
<feature type="transmembrane region" description="Helical" evidence="2">
    <location>
        <begin position="401"/>
        <end position="421"/>
    </location>
</feature>
<dbReference type="EMBL" id="QEAM01000181">
    <property type="protein sequence ID" value="TPX44460.1"/>
    <property type="molecule type" value="Genomic_DNA"/>
</dbReference>
<accession>A0A507CN06</accession>
<evidence type="ECO:0000256" key="2">
    <source>
        <dbReference type="SAM" id="Phobius"/>
    </source>
</evidence>
<dbReference type="OrthoDB" id="10608464at2759"/>
<dbReference type="Proteomes" id="UP000320475">
    <property type="component" value="Unassembled WGS sequence"/>
</dbReference>
<keyword evidence="2" id="KW-0472">Membrane</keyword>
<keyword evidence="2" id="KW-1133">Transmembrane helix</keyword>
<dbReference type="Gene3D" id="2.120.10.80">
    <property type="entry name" value="Kelch-type beta propeller"/>
    <property type="match status" value="1"/>
</dbReference>
<feature type="region of interest" description="Disordered" evidence="1">
    <location>
        <begin position="285"/>
        <end position="325"/>
    </location>
</feature>
<comment type="caution">
    <text evidence="3">The sequence shown here is derived from an EMBL/GenBank/DDBJ whole genome shotgun (WGS) entry which is preliminary data.</text>
</comment>
<evidence type="ECO:0000313" key="5">
    <source>
        <dbReference type="Proteomes" id="UP000317494"/>
    </source>
</evidence>
<dbReference type="SUPFAM" id="SSF50965">
    <property type="entry name" value="Galactose oxidase, central domain"/>
    <property type="match status" value="1"/>
</dbReference>
<evidence type="ECO:0000313" key="6">
    <source>
        <dbReference type="Proteomes" id="UP000320475"/>
    </source>
</evidence>
<proteinExistence type="predicted"/>
<dbReference type="PANTHER" id="PTHR48148:SF3">
    <property type="entry name" value="KERATINOCYTE PROLINE-RICH PROTEIN"/>
    <property type="match status" value="1"/>
</dbReference>
<feature type="region of interest" description="Disordered" evidence="1">
    <location>
        <begin position="353"/>
        <end position="381"/>
    </location>
</feature>
<evidence type="ECO:0000313" key="4">
    <source>
        <dbReference type="EMBL" id="TPX44460.1"/>
    </source>
</evidence>